<organism evidence="1 2">
    <name type="scientific">Morganella psychrotolerans</name>
    <dbReference type="NCBI Taxonomy" id="368603"/>
    <lineage>
        <taxon>Bacteria</taxon>
        <taxon>Pseudomonadati</taxon>
        <taxon>Pseudomonadota</taxon>
        <taxon>Gammaproteobacteria</taxon>
        <taxon>Enterobacterales</taxon>
        <taxon>Morganellaceae</taxon>
        <taxon>Morganella</taxon>
    </lineage>
</organism>
<reference evidence="1 2" key="1">
    <citation type="submission" date="2016-06" db="EMBL/GenBank/DDBJ databases">
        <authorList>
            <person name="Kjaerup R.B."/>
            <person name="Dalgaard T.S."/>
            <person name="Juul-Madsen H.R."/>
        </authorList>
    </citation>
    <scope>NUCLEOTIDE SEQUENCE [LARGE SCALE GENOMIC DNA]</scope>
    <source>
        <strain evidence="1 2">GCSL-Mp3</strain>
    </source>
</reference>
<dbReference type="Proteomes" id="UP000092247">
    <property type="component" value="Unassembled WGS sequence"/>
</dbReference>
<dbReference type="AlphaFoldDB" id="A0A1B8HCY4"/>
<evidence type="ECO:0000313" key="2">
    <source>
        <dbReference type="Proteomes" id="UP000092247"/>
    </source>
</evidence>
<name>A0A1B8HCY4_9GAMM</name>
<proteinExistence type="predicted"/>
<protein>
    <submittedName>
        <fullName evidence="1">Uncharacterized protein</fullName>
    </submittedName>
</protein>
<accession>A0A1B8HCY4</accession>
<gene>
    <name evidence="1" type="ORF">AYY17_19560</name>
</gene>
<comment type="caution">
    <text evidence="1">The sequence shown here is derived from an EMBL/GenBank/DDBJ whole genome shotgun (WGS) entry which is preliminary data.</text>
</comment>
<sequence length="100" mass="11844">MSANMADAFPQFARITTHIERVAFTQCLIVEFTYQPMWRDEHMSPRHTNPKQPDTDMNWNRHHSFTTLAISFQRRTEHATINQHFQQLFLNPTTLITKDG</sequence>
<dbReference type="EMBL" id="LZEX01000014">
    <property type="protein sequence ID" value="OBU06938.1"/>
    <property type="molecule type" value="Genomic_DNA"/>
</dbReference>
<evidence type="ECO:0000313" key="1">
    <source>
        <dbReference type="EMBL" id="OBU06938.1"/>
    </source>
</evidence>